<keyword evidence="2" id="KW-1185">Reference proteome</keyword>
<accession>A0A6L3ZF69</accession>
<proteinExistence type="predicted"/>
<evidence type="ECO:0000313" key="1">
    <source>
        <dbReference type="EMBL" id="KAB2816256.1"/>
    </source>
</evidence>
<dbReference type="Pfam" id="PF13585">
    <property type="entry name" value="CHU_C"/>
    <property type="match status" value="1"/>
</dbReference>
<comment type="caution">
    <text evidence="1">The sequence shown here is derived from an EMBL/GenBank/DDBJ whole genome shotgun (WGS) entry which is preliminary data.</text>
</comment>
<gene>
    <name evidence="1" type="ORF">F8C82_11250</name>
</gene>
<dbReference type="Pfam" id="PF13385">
    <property type="entry name" value="Laminin_G_3"/>
    <property type="match status" value="1"/>
</dbReference>
<dbReference type="Gene3D" id="2.60.120.200">
    <property type="match status" value="1"/>
</dbReference>
<evidence type="ECO:0000313" key="2">
    <source>
        <dbReference type="Proteomes" id="UP000484164"/>
    </source>
</evidence>
<name>A0A6L3ZF69_9FLAO</name>
<dbReference type="NCBIfam" id="TIGR04131">
    <property type="entry name" value="Bac_Flav_CTERM"/>
    <property type="match status" value="1"/>
</dbReference>
<dbReference type="RefSeq" id="WP_151693684.1">
    <property type="nucleotide sequence ID" value="NZ_BMGX01000001.1"/>
</dbReference>
<sequence length="562" mass="61087">MKTRSPLIFTLFFSLICLNGFGQLANGLVGEYLFNGDLTDSSPSNITGMGNNLQLVNGHDGSPNSAYHFDGNLSYIDLGTSMRGILDEFTVSMYVRSVDSGGSMPLGDKAVYQFNPGFKIGISSQYNTNPTGHVFLAIYRSLNTGTMIAGDQPPTVVDGLWHCVVVVKEKWKARIYVDGILADSTHFLFNPSLVSPEPWLIGMTDTVVGSGDYFYKGDLDNYRIWNRPLTQVEVDSLCACPSTAILGSNQREQCRAEGSVVIKSSLMNGSSYQWSPTGATSDSIVVPYPDSGWFVLNVVTTDGCSVVDSTFVRWIEPPSLALPSSFVGCASSGTPITINAGIQADSYQWSTGGTSATENVSYPDSGWVTLEATSDGCTSRDSTFIRWTSNPPTPDLGADRLVCSGDYVYLRVDNTSGTITWSNGSSGSSLLVNSFGTYWVSVSNDCGMGTDTIHIAEDSTCIFQNEEDLAPFFIPSSFSPNADRINDAFHIVPNKAFDQFAFQIFDRWGNLIFESSDPNFKWYGNMPSGEPAIQGAYAFVVHYKVSGSAEAEIQRGWLTLLR</sequence>
<reference evidence="1 2" key="1">
    <citation type="submission" date="2019-10" db="EMBL/GenBank/DDBJ databases">
        <title>Genome sequence of Phaeocystidibacter marisrubri JCM30614 (type strain).</title>
        <authorList>
            <person name="Bowman J.P."/>
        </authorList>
    </citation>
    <scope>NUCLEOTIDE SEQUENCE [LARGE SCALE GENOMIC DNA]</scope>
    <source>
        <strain evidence="1 2">JCM 30614</strain>
    </source>
</reference>
<dbReference type="OrthoDB" id="9765926at2"/>
<dbReference type="GO" id="GO:0005975">
    <property type="term" value="P:carbohydrate metabolic process"/>
    <property type="evidence" value="ECO:0007669"/>
    <property type="project" value="UniProtKB-ARBA"/>
</dbReference>
<protein>
    <submittedName>
        <fullName evidence="1">T9SS type B sorting domain-containing protein</fullName>
    </submittedName>
</protein>
<dbReference type="InterPro" id="IPR026341">
    <property type="entry name" value="T9SS_type_B"/>
</dbReference>
<dbReference type="Proteomes" id="UP000484164">
    <property type="component" value="Unassembled WGS sequence"/>
</dbReference>
<dbReference type="GO" id="GO:0004553">
    <property type="term" value="F:hydrolase activity, hydrolyzing O-glycosyl compounds"/>
    <property type="evidence" value="ECO:0007669"/>
    <property type="project" value="UniProtKB-ARBA"/>
</dbReference>
<dbReference type="AlphaFoldDB" id="A0A6L3ZF69"/>
<organism evidence="1 2">
    <name type="scientific">Phaeocystidibacter marisrubri</name>
    <dbReference type="NCBI Taxonomy" id="1577780"/>
    <lineage>
        <taxon>Bacteria</taxon>
        <taxon>Pseudomonadati</taxon>
        <taxon>Bacteroidota</taxon>
        <taxon>Flavobacteriia</taxon>
        <taxon>Flavobacteriales</taxon>
        <taxon>Phaeocystidibacteraceae</taxon>
        <taxon>Phaeocystidibacter</taxon>
    </lineage>
</organism>
<dbReference type="EMBL" id="WBVQ01000002">
    <property type="protein sequence ID" value="KAB2816256.1"/>
    <property type="molecule type" value="Genomic_DNA"/>
</dbReference>
<dbReference type="SUPFAM" id="SSF49899">
    <property type="entry name" value="Concanavalin A-like lectins/glucanases"/>
    <property type="match status" value="1"/>
</dbReference>
<dbReference type="InterPro" id="IPR013320">
    <property type="entry name" value="ConA-like_dom_sf"/>
</dbReference>